<evidence type="ECO:0000259" key="7">
    <source>
        <dbReference type="Pfam" id="PF11698"/>
    </source>
</evidence>
<comment type="function">
    <text evidence="5">Subunit of the peripheral V1 complex of vacuolar ATPase. Subunit H activates the ATPase activity of the enzyme and couples ATPase activity to proton flow. Vacuolar ATPase is responsible for acidifying a variety of intracellular compartments in eukaryotic cells, thus providing most of the energy required for transport processes in the vacuolar system.</text>
</comment>
<dbReference type="InterPro" id="IPR011987">
    <property type="entry name" value="ATPase_V1-cplx_hsu_C"/>
</dbReference>
<keyword evidence="3 6" id="KW-0375">Hydrogen ion transport</keyword>
<evidence type="ECO:0000256" key="3">
    <source>
        <dbReference type="ARBA" id="ARBA00022781"/>
    </source>
</evidence>
<evidence type="ECO:0000313" key="9">
    <source>
        <dbReference type="Proteomes" id="UP000195570"/>
    </source>
</evidence>
<accession>A0A1G4IG12</accession>
<evidence type="ECO:0000256" key="2">
    <source>
        <dbReference type="ARBA" id="ARBA00022448"/>
    </source>
</evidence>
<dbReference type="SUPFAM" id="SSF48371">
    <property type="entry name" value="ARM repeat"/>
    <property type="match status" value="1"/>
</dbReference>
<dbReference type="InterPro" id="IPR004908">
    <property type="entry name" value="ATPase_V1-cplx_hsu"/>
</dbReference>
<dbReference type="PANTHER" id="PTHR10698:SF0">
    <property type="entry name" value="V-TYPE PROTON ATPASE SUBUNIT H"/>
    <property type="match status" value="1"/>
</dbReference>
<dbReference type="AlphaFoldDB" id="A0A1G4IG12"/>
<dbReference type="Gene3D" id="1.25.10.10">
    <property type="entry name" value="Leucine-rich Repeat Variant"/>
    <property type="match status" value="1"/>
</dbReference>
<dbReference type="InterPro" id="IPR011989">
    <property type="entry name" value="ARM-like"/>
</dbReference>
<evidence type="ECO:0000256" key="4">
    <source>
        <dbReference type="ARBA" id="ARBA00023065"/>
    </source>
</evidence>
<feature type="domain" description="ATPase V1 complex subunit H C-terminal" evidence="7">
    <location>
        <begin position="347"/>
        <end position="465"/>
    </location>
</feature>
<dbReference type="EMBL" id="CZPT02001620">
    <property type="protein sequence ID" value="SCU71342.1"/>
    <property type="molecule type" value="Genomic_DNA"/>
</dbReference>
<proteinExistence type="inferred from homology"/>
<protein>
    <recommendedName>
        <fullName evidence="6">V-type proton ATPase subunit H</fullName>
    </recommendedName>
</protein>
<dbReference type="Pfam" id="PF03224">
    <property type="entry name" value="V-ATPase_H_N"/>
    <property type="match status" value="1"/>
</dbReference>
<dbReference type="Pfam" id="PF11698">
    <property type="entry name" value="V-ATPase_H_C"/>
    <property type="match status" value="1"/>
</dbReference>
<evidence type="ECO:0000256" key="5">
    <source>
        <dbReference type="ARBA" id="ARBA00025045"/>
    </source>
</evidence>
<dbReference type="PIRSF" id="PIRSF032184">
    <property type="entry name" value="ATPase_V1_H"/>
    <property type="match status" value="1"/>
</dbReference>
<gene>
    <name evidence="8" type="ORF">TEOVI_000292300</name>
</gene>
<dbReference type="Proteomes" id="UP000195570">
    <property type="component" value="Unassembled WGS sequence"/>
</dbReference>
<keyword evidence="2 6" id="KW-0813">Transport</keyword>
<comment type="function">
    <text evidence="6">Subunit of the V1 complex of vacuolar(H+)-ATPase (V-ATPase), a multisubunit enzyme composed of a peripheral complex (V1) that hydrolyzes ATP and a membrane integral complex (V0) that translocates protons. V-ATPase is responsible for acidifying and maintaining the pH of intracellular compartments.</text>
</comment>
<evidence type="ECO:0000313" key="8">
    <source>
        <dbReference type="EMBL" id="SCU71342.1"/>
    </source>
</evidence>
<organism evidence="8 9">
    <name type="scientific">Trypanosoma equiperdum</name>
    <dbReference type="NCBI Taxonomy" id="5694"/>
    <lineage>
        <taxon>Eukaryota</taxon>
        <taxon>Discoba</taxon>
        <taxon>Euglenozoa</taxon>
        <taxon>Kinetoplastea</taxon>
        <taxon>Metakinetoplastina</taxon>
        <taxon>Trypanosomatida</taxon>
        <taxon>Trypanosomatidae</taxon>
        <taxon>Trypanosoma</taxon>
    </lineage>
</organism>
<dbReference type="InterPro" id="IPR016024">
    <property type="entry name" value="ARM-type_fold"/>
</dbReference>
<comment type="subunit">
    <text evidence="6">V-ATPase is a heteromultimeric enzyme made up of two complexes: the ATP-hydrolytic V1 complex and the proton translocation V0 complex.</text>
</comment>
<sequence length="468" mass="52901">MSSTPEVADALFHVRKTGFVDETMTQVLEQLFDCPQHGRVLETYMRGRHEDICMVLIKTLATTHNKSTLGVLLRLFADLARSSTVMGKTLGLCSSVLVDQEDPVQMFLYLATTHSRDRMISDPALYLAATTLRYADPKLNEESLERFFAIVNESLSVNPLQVEAVSFTVHNCAIMAHAKALRHYFFDNKLVQYFPRLLTDTIGDDAASLVQLTYEVLVVTWLLSYEVDGVVSLQEHKMLPHIHRVIQRMQKEKCIRVALMVLWNFVQAERQYMDAVTNPSDATWVSDEIFKLARVNGGKGPSFIAEMVGVGMLKTLTQLARRKFGDEDISELIQDLLNVLENSMETLTSFSEYRGEVLSGSLEWTPVHTCAKFWQSNIMQFEKNGYEVLEALGNIIMNSTNSLTLAVACHDIGEIVRHHPTGRALLQLPQLEGVMARVMELMSHETPEVAKNALLSVQKIMVQRWECI</sequence>
<dbReference type="InterPro" id="IPR038497">
    <property type="entry name" value="ATPase_V1-cplx_hsu_C_sf"/>
</dbReference>
<keyword evidence="4 6" id="KW-0406">Ion transport</keyword>
<evidence type="ECO:0000256" key="1">
    <source>
        <dbReference type="ARBA" id="ARBA00008613"/>
    </source>
</evidence>
<dbReference type="VEuPathDB" id="TriTrypDB:TEOVI_000292300"/>
<dbReference type="Gene3D" id="1.25.40.150">
    <property type="entry name" value="V-type ATPase, subunit H, C-terminal domain"/>
    <property type="match status" value="1"/>
</dbReference>
<dbReference type="PANTHER" id="PTHR10698">
    <property type="entry name" value="V-TYPE PROTON ATPASE SUBUNIT H"/>
    <property type="match status" value="1"/>
</dbReference>
<comment type="caution">
    <text evidence="8">The sequence shown here is derived from an EMBL/GenBank/DDBJ whole genome shotgun (WGS) entry which is preliminary data.</text>
</comment>
<reference evidence="8" key="1">
    <citation type="submission" date="2016-09" db="EMBL/GenBank/DDBJ databases">
        <authorList>
            <person name="Hebert L."/>
            <person name="Moumen B."/>
        </authorList>
    </citation>
    <scope>NUCLEOTIDE SEQUENCE [LARGE SCALE GENOMIC DNA]</scope>
    <source>
        <strain evidence="8">OVI</strain>
    </source>
</reference>
<keyword evidence="9" id="KW-1185">Reference proteome</keyword>
<evidence type="ECO:0000256" key="6">
    <source>
        <dbReference type="PIRNR" id="PIRNR032184"/>
    </source>
</evidence>
<comment type="similarity">
    <text evidence="1 6">Belongs to the V-ATPase H subunit family.</text>
</comment>
<dbReference type="GO" id="GO:0046961">
    <property type="term" value="F:proton-transporting ATPase activity, rotational mechanism"/>
    <property type="evidence" value="ECO:0007669"/>
    <property type="project" value="UniProtKB-UniRule"/>
</dbReference>
<dbReference type="FunFam" id="1.25.40.150:FF:000004">
    <property type="entry name" value="V-type proton ATPase subunit H"/>
    <property type="match status" value="1"/>
</dbReference>
<dbReference type="RefSeq" id="XP_067082018.1">
    <property type="nucleotide sequence ID" value="XM_067225917.1"/>
</dbReference>
<dbReference type="GO" id="GO:0000221">
    <property type="term" value="C:vacuolar proton-transporting V-type ATPase, V1 domain"/>
    <property type="evidence" value="ECO:0007669"/>
    <property type="project" value="UniProtKB-UniRule"/>
</dbReference>
<dbReference type="GeneID" id="92376863"/>
<name>A0A1G4IG12_TRYEQ</name>